<dbReference type="Proteomes" id="UP000807342">
    <property type="component" value="Unassembled WGS sequence"/>
</dbReference>
<organism evidence="1 2">
    <name type="scientific">Macrolepiota fuliginosa MF-IS2</name>
    <dbReference type="NCBI Taxonomy" id="1400762"/>
    <lineage>
        <taxon>Eukaryota</taxon>
        <taxon>Fungi</taxon>
        <taxon>Dikarya</taxon>
        <taxon>Basidiomycota</taxon>
        <taxon>Agaricomycotina</taxon>
        <taxon>Agaricomycetes</taxon>
        <taxon>Agaricomycetidae</taxon>
        <taxon>Agaricales</taxon>
        <taxon>Agaricineae</taxon>
        <taxon>Agaricaceae</taxon>
        <taxon>Macrolepiota</taxon>
    </lineage>
</organism>
<reference evidence="1" key="1">
    <citation type="submission" date="2020-11" db="EMBL/GenBank/DDBJ databases">
        <authorList>
            <consortium name="DOE Joint Genome Institute"/>
            <person name="Ahrendt S."/>
            <person name="Riley R."/>
            <person name="Andreopoulos W."/>
            <person name="Labutti K."/>
            <person name="Pangilinan J."/>
            <person name="Ruiz-Duenas F.J."/>
            <person name="Barrasa J.M."/>
            <person name="Sanchez-Garcia M."/>
            <person name="Camarero S."/>
            <person name="Miyauchi S."/>
            <person name="Serrano A."/>
            <person name="Linde D."/>
            <person name="Babiker R."/>
            <person name="Drula E."/>
            <person name="Ayuso-Fernandez I."/>
            <person name="Pacheco R."/>
            <person name="Padilla G."/>
            <person name="Ferreira P."/>
            <person name="Barriuso J."/>
            <person name="Kellner H."/>
            <person name="Castanera R."/>
            <person name="Alfaro M."/>
            <person name="Ramirez L."/>
            <person name="Pisabarro A.G."/>
            <person name="Kuo A."/>
            <person name="Tritt A."/>
            <person name="Lipzen A."/>
            <person name="He G."/>
            <person name="Yan M."/>
            <person name="Ng V."/>
            <person name="Cullen D."/>
            <person name="Martin F."/>
            <person name="Rosso M.-N."/>
            <person name="Henrissat B."/>
            <person name="Hibbett D."/>
            <person name="Martinez A.T."/>
            <person name="Grigoriev I.V."/>
        </authorList>
    </citation>
    <scope>NUCLEOTIDE SEQUENCE</scope>
    <source>
        <strain evidence="1">MF-IS2</strain>
    </source>
</reference>
<accession>A0A9P5XBX5</accession>
<sequence>MTRAYHVTVLKISATSLPTQEVYLVTDCTDAAPISAQSASKQAAEALIRFCGWWLRPPFFPQINHWFLTVRFMNDFQTLESQRKFISEMNHVPSLKENHFLVDTNERMYFVHFWGLGCCHSSLTSYAMRQSNLSVEEVPRHLDCPSPIGYSAAVAGAILKIMATHSWYTYLYFDENITLPKG</sequence>
<protein>
    <submittedName>
        <fullName evidence="1">Uncharacterized protein</fullName>
    </submittedName>
</protein>
<dbReference type="AlphaFoldDB" id="A0A9P5XBX5"/>
<name>A0A9P5XBX5_9AGAR</name>
<proteinExistence type="predicted"/>
<evidence type="ECO:0000313" key="2">
    <source>
        <dbReference type="Proteomes" id="UP000807342"/>
    </source>
</evidence>
<evidence type="ECO:0000313" key="1">
    <source>
        <dbReference type="EMBL" id="KAF9446996.1"/>
    </source>
</evidence>
<gene>
    <name evidence="1" type="ORF">P691DRAFT_783034</name>
</gene>
<keyword evidence="2" id="KW-1185">Reference proteome</keyword>
<dbReference type="EMBL" id="MU151220">
    <property type="protein sequence ID" value="KAF9446996.1"/>
    <property type="molecule type" value="Genomic_DNA"/>
</dbReference>
<comment type="caution">
    <text evidence="1">The sequence shown here is derived from an EMBL/GenBank/DDBJ whole genome shotgun (WGS) entry which is preliminary data.</text>
</comment>